<comment type="caution">
    <text evidence="1">The sequence shown here is derived from an EMBL/GenBank/DDBJ whole genome shotgun (WGS) entry which is preliminary data.</text>
</comment>
<accession>A0A645BS16</accession>
<dbReference type="EMBL" id="VSSQ01022024">
    <property type="protein sequence ID" value="MPM68027.1"/>
    <property type="molecule type" value="Genomic_DNA"/>
</dbReference>
<protein>
    <submittedName>
        <fullName evidence="1">Uncharacterized protein</fullName>
    </submittedName>
</protein>
<organism evidence="1">
    <name type="scientific">bioreactor metagenome</name>
    <dbReference type="NCBI Taxonomy" id="1076179"/>
    <lineage>
        <taxon>unclassified sequences</taxon>
        <taxon>metagenomes</taxon>
        <taxon>ecological metagenomes</taxon>
    </lineage>
</organism>
<gene>
    <name evidence="1" type="ORF">SDC9_114953</name>
</gene>
<proteinExistence type="predicted"/>
<evidence type="ECO:0000313" key="1">
    <source>
        <dbReference type="EMBL" id="MPM68027.1"/>
    </source>
</evidence>
<dbReference type="AlphaFoldDB" id="A0A645BS16"/>
<name>A0A645BS16_9ZZZZ</name>
<reference evidence="1" key="1">
    <citation type="submission" date="2019-08" db="EMBL/GenBank/DDBJ databases">
        <authorList>
            <person name="Kucharzyk K."/>
            <person name="Murdoch R.W."/>
            <person name="Higgins S."/>
            <person name="Loffler F."/>
        </authorList>
    </citation>
    <scope>NUCLEOTIDE SEQUENCE</scope>
</reference>
<sequence length="75" mass="8883">MLYFCVCIAYSYVISLGVSCTKDKKNKLLGATKNIKRKKVRIYSLFTTGIKWFKRAYYSCRKKYHLKTCFTIYQG</sequence>